<keyword evidence="6 7" id="KW-0472">Membrane</keyword>
<accession>A0A0B7MCS6</accession>
<evidence type="ECO:0000256" key="5">
    <source>
        <dbReference type="ARBA" id="ARBA00022989"/>
    </source>
</evidence>
<keyword evidence="2" id="KW-0813">Transport</keyword>
<protein>
    <submittedName>
        <fullName evidence="8">Cobalamin (Vitamin B12) biosynthesis CbiM protein</fullName>
    </submittedName>
</protein>
<name>A0A0B7MCS6_9FIRM</name>
<evidence type="ECO:0000256" key="2">
    <source>
        <dbReference type="ARBA" id="ARBA00022448"/>
    </source>
</evidence>
<evidence type="ECO:0000256" key="3">
    <source>
        <dbReference type="ARBA" id="ARBA00022475"/>
    </source>
</evidence>
<dbReference type="GO" id="GO:0000041">
    <property type="term" value="P:transition metal ion transport"/>
    <property type="evidence" value="ECO:0007669"/>
    <property type="project" value="InterPro"/>
</dbReference>
<keyword evidence="3" id="KW-1003">Cell membrane</keyword>
<keyword evidence="9" id="KW-1185">Reference proteome</keyword>
<feature type="transmembrane region" description="Helical" evidence="7">
    <location>
        <begin position="12"/>
        <end position="29"/>
    </location>
</feature>
<proteinExistence type="predicted"/>
<organism evidence="8 9">
    <name type="scientific">Syntrophaceticus schinkii</name>
    <dbReference type="NCBI Taxonomy" id="499207"/>
    <lineage>
        <taxon>Bacteria</taxon>
        <taxon>Bacillati</taxon>
        <taxon>Bacillota</taxon>
        <taxon>Clostridia</taxon>
        <taxon>Thermoanaerobacterales</taxon>
        <taxon>Thermoanaerobacterales Family III. Incertae Sedis</taxon>
        <taxon>Syntrophaceticus</taxon>
    </lineage>
</organism>
<evidence type="ECO:0000256" key="4">
    <source>
        <dbReference type="ARBA" id="ARBA00022692"/>
    </source>
</evidence>
<dbReference type="InterPro" id="IPR002751">
    <property type="entry name" value="CbiM/NikMN"/>
</dbReference>
<dbReference type="GO" id="GO:0005886">
    <property type="term" value="C:plasma membrane"/>
    <property type="evidence" value="ECO:0007669"/>
    <property type="project" value="UniProtKB-SubCell"/>
</dbReference>
<evidence type="ECO:0000313" key="9">
    <source>
        <dbReference type="Proteomes" id="UP000046155"/>
    </source>
</evidence>
<evidence type="ECO:0000256" key="7">
    <source>
        <dbReference type="SAM" id="Phobius"/>
    </source>
</evidence>
<feature type="transmembrane region" description="Helical" evidence="7">
    <location>
        <begin position="140"/>
        <end position="159"/>
    </location>
</feature>
<feature type="transmembrane region" description="Helical" evidence="7">
    <location>
        <begin position="106"/>
        <end position="128"/>
    </location>
</feature>
<reference evidence="9" key="1">
    <citation type="submission" date="2015-01" db="EMBL/GenBank/DDBJ databases">
        <authorList>
            <person name="Manzoor Shahid"/>
            <person name="Zubair Saima"/>
        </authorList>
    </citation>
    <scope>NUCLEOTIDE SEQUENCE [LARGE SCALE GENOMIC DNA]</scope>
    <source>
        <strain evidence="9">Sp3</strain>
    </source>
</reference>
<evidence type="ECO:0000256" key="6">
    <source>
        <dbReference type="ARBA" id="ARBA00023136"/>
    </source>
</evidence>
<comment type="subcellular location">
    <subcellularLocation>
        <location evidence="1">Cell membrane</location>
        <topology evidence="1">Multi-pass membrane protein</topology>
    </subcellularLocation>
</comment>
<dbReference type="AlphaFoldDB" id="A0A0B7MCS6"/>
<keyword evidence="5 7" id="KW-1133">Transmembrane helix</keyword>
<dbReference type="Proteomes" id="UP000046155">
    <property type="component" value="Unassembled WGS sequence"/>
</dbReference>
<gene>
    <name evidence="8" type="ORF">SSCH_1310003</name>
</gene>
<keyword evidence="4 7" id="KW-0812">Transmembrane</keyword>
<dbReference type="PANTHER" id="PTHR34229">
    <property type="entry name" value="METAL TRANSPORT PROTEIN HI_1621-RELATED"/>
    <property type="match status" value="1"/>
</dbReference>
<evidence type="ECO:0000313" key="8">
    <source>
        <dbReference type="EMBL" id="CEO87875.1"/>
    </source>
</evidence>
<feature type="transmembrane region" description="Helical" evidence="7">
    <location>
        <begin position="171"/>
        <end position="198"/>
    </location>
</feature>
<sequence>MHIPDGLLDAKTFGTAWAIGGVFMAFAVAKTNKELKERQIPFMGVMAAFIFAAQMINLPIGVGVSGHLLGGVMAAVLLGPWSASIIMTTVLALQAFVFLDGGVTALGANIINMAIIGVFAGYGIYLLFRKTWPNRTGTLVGTFVGSWVSVVLAAAACAIELALSGQGSLKILLTGLLTWHVLIGLVEAVIATAVVGYLTQVRPDLVQQTAKA</sequence>
<dbReference type="OrthoDB" id="5395048at2"/>
<dbReference type="Pfam" id="PF01891">
    <property type="entry name" value="CbiM"/>
    <property type="match status" value="1"/>
</dbReference>
<feature type="transmembrane region" description="Helical" evidence="7">
    <location>
        <begin position="41"/>
        <end position="60"/>
    </location>
</feature>
<dbReference type="RefSeq" id="WP_044664158.1">
    <property type="nucleotide sequence ID" value="NZ_CDRZ01000037.1"/>
</dbReference>
<feature type="transmembrane region" description="Helical" evidence="7">
    <location>
        <begin position="72"/>
        <end position="99"/>
    </location>
</feature>
<dbReference type="EMBL" id="CDRZ01000037">
    <property type="protein sequence ID" value="CEO87875.1"/>
    <property type="molecule type" value="Genomic_DNA"/>
</dbReference>
<dbReference type="Gene3D" id="1.10.1760.20">
    <property type="match status" value="1"/>
</dbReference>
<evidence type="ECO:0000256" key="1">
    <source>
        <dbReference type="ARBA" id="ARBA00004651"/>
    </source>
</evidence>
<dbReference type="PANTHER" id="PTHR34229:SF1">
    <property type="entry name" value="METAL TRANSPORT PROTEIN HI_1621-RELATED"/>
    <property type="match status" value="1"/>
</dbReference>